<feature type="region of interest" description="Disordered" evidence="1">
    <location>
        <begin position="205"/>
        <end position="290"/>
    </location>
</feature>
<feature type="compositionally biased region" description="Polar residues" evidence="1">
    <location>
        <begin position="155"/>
        <end position="169"/>
    </location>
</feature>
<dbReference type="Pfam" id="PF04212">
    <property type="entry name" value="MIT"/>
    <property type="match status" value="1"/>
</dbReference>
<dbReference type="Gene3D" id="1.20.58.80">
    <property type="entry name" value="Phosphotransferase system, lactose/cellobiose-type IIA subunit"/>
    <property type="match status" value="1"/>
</dbReference>
<evidence type="ECO:0000313" key="4">
    <source>
        <dbReference type="Proteomes" id="UP000242180"/>
    </source>
</evidence>
<organism evidence="3 4">
    <name type="scientific">Syncephalastrum racemosum</name>
    <name type="common">Filamentous fungus</name>
    <dbReference type="NCBI Taxonomy" id="13706"/>
    <lineage>
        <taxon>Eukaryota</taxon>
        <taxon>Fungi</taxon>
        <taxon>Fungi incertae sedis</taxon>
        <taxon>Mucoromycota</taxon>
        <taxon>Mucoromycotina</taxon>
        <taxon>Mucoromycetes</taxon>
        <taxon>Mucorales</taxon>
        <taxon>Syncephalastraceae</taxon>
        <taxon>Syncephalastrum</taxon>
    </lineage>
</organism>
<name>A0A1X2HTV4_SYNRA</name>
<feature type="compositionally biased region" description="Low complexity" evidence="1">
    <location>
        <begin position="627"/>
        <end position="638"/>
    </location>
</feature>
<evidence type="ECO:0000259" key="2">
    <source>
        <dbReference type="Pfam" id="PF04212"/>
    </source>
</evidence>
<dbReference type="PANTHER" id="PTHR37327">
    <property type="entry name" value="CHROMOSOME 1, WHOLE GENOME SHOTGUN SEQUENCE"/>
    <property type="match status" value="1"/>
</dbReference>
<feature type="domain" description="MIT" evidence="2">
    <location>
        <begin position="51"/>
        <end position="115"/>
    </location>
</feature>
<feature type="region of interest" description="Disordered" evidence="1">
    <location>
        <begin position="18"/>
        <end position="46"/>
    </location>
</feature>
<feature type="compositionally biased region" description="Basic and acidic residues" evidence="1">
    <location>
        <begin position="255"/>
        <end position="268"/>
    </location>
</feature>
<keyword evidence="4" id="KW-1185">Reference proteome</keyword>
<evidence type="ECO:0000313" key="3">
    <source>
        <dbReference type="EMBL" id="ORZ03020.1"/>
    </source>
</evidence>
<dbReference type="SUPFAM" id="SSF116846">
    <property type="entry name" value="MIT domain"/>
    <property type="match status" value="1"/>
</dbReference>
<feature type="region of interest" description="Disordered" evidence="1">
    <location>
        <begin position="134"/>
        <end position="169"/>
    </location>
</feature>
<sequence>MDKKNSFFRGYRHMNRSLTRLTDKSKSKQPLAIPKDDDNRPEPSSVVPTTLEAALEKANLAVLYDSTDNPLDAMHAYVEAVELLRKVFTEETDTDDLARLCKIHNSYTDRIRTLSEQTGEPVTDPTMLQTITEEMTSTWRLKRRSKKPSRPPSLVNDSLASQDYNSQPATPVSYLQQDCLSTHTTESTRSNNSGSIFSNMFAKRSQTRLTKHSNPSMHSLAPTPKSSRSTPIAGLGRSAKSWRSAAVGSRNKNRHSSDFTDEIPHRHEEEEDEDPLPPLPPSLPLPAVETSSSDDYFNFGSSNLLYQSSTYTSLLNSGRDNTNKYRIKEPQQLHTPASPPASTKEKQQELHTQSSPQHQWQRQRRPSSPPPSHNGSSSKSPSLKERTRSRSPPPTSHSRKQSLAKKPSSGSQSLKKKTSQEVCPLSPSSSTKSKHAKRISISSMEPVSPTPTASLSSFWRSHSRRTTKHPSSLDITDRASIMSGSSCSSPASPTGASFAAFEAPKSKSANKIDPGVFLGEPEELQGDGDDESIMQRLLRCMQHGGYITRRIHVPRQVWYQTHVRLPVLDAKLETCTLLIDTLDRLSTLSHDPNGLCRDLTALEATLDQLSRSKNFHVDSTSQQHVTHSSPNHHPSAASSLASWSSKLSKSVERMKLDSRTLEGKHHAYIHTLIQLFSAAQILDALRMQYTESITRIPADKVVLHSHVLSKSQTCLDMLNRVVAGFVLQDFQLLLAKWIKRSREWTCE</sequence>
<dbReference type="STRING" id="13706.A0A1X2HTV4"/>
<reference evidence="3 4" key="1">
    <citation type="submission" date="2016-07" db="EMBL/GenBank/DDBJ databases">
        <title>Pervasive Adenine N6-methylation of Active Genes in Fungi.</title>
        <authorList>
            <consortium name="DOE Joint Genome Institute"/>
            <person name="Mondo S.J."/>
            <person name="Dannebaum R.O."/>
            <person name="Kuo R.C."/>
            <person name="Labutti K."/>
            <person name="Haridas S."/>
            <person name="Kuo A."/>
            <person name="Salamov A."/>
            <person name="Ahrendt S.R."/>
            <person name="Lipzen A."/>
            <person name="Sullivan W."/>
            <person name="Andreopoulos W.B."/>
            <person name="Clum A."/>
            <person name="Lindquist E."/>
            <person name="Daum C."/>
            <person name="Ramamoorthy G.K."/>
            <person name="Gryganskyi A."/>
            <person name="Culley D."/>
            <person name="Magnuson J.K."/>
            <person name="James T.Y."/>
            <person name="O'Malley M.A."/>
            <person name="Stajich J.E."/>
            <person name="Spatafora J.W."/>
            <person name="Visel A."/>
            <person name="Grigoriev I.V."/>
        </authorList>
    </citation>
    <scope>NUCLEOTIDE SEQUENCE [LARGE SCALE GENOMIC DNA]</scope>
    <source>
        <strain evidence="3 4">NRRL 2496</strain>
    </source>
</reference>
<dbReference type="OrthoDB" id="2245455at2759"/>
<gene>
    <name evidence="3" type="ORF">BCR43DRAFT_482589</name>
</gene>
<feature type="compositionally biased region" description="Basic and acidic residues" evidence="1">
    <location>
        <begin position="321"/>
        <end position="331"/>
    </location>
</feature>
<dbReference type="InParanoid" id="A0A1X2HTV4"/>
<accession>A0A1X2HTV4</accession>
<feature type="compositionally biased region" description="Basic residues" evidence="1">
    <location>
        <begin position="140"/>
        <end position="149"/>
    </location>
</feature>
<dbReference type="AlphaFoldDB" id="A0A1X2HTV4"/>
<dbReference type="PANTHER" id="PTHR37327:SF1">
    <property type="entry name" value="MICROTUBULE INTERACTING AND TRANSPORT DOMAIN-CONTAINING PROTEIN"/>
    <property type="match status" value="1"/>
</dbReference>
<feature type="compositionally biased region" description="Polar residues" evidence="1">
    <location>
        <begin position="440"/>
        <end position="460"/>
    </location>
</feature>
<dbReference type="OMA" id="YVTERIH"/>
<protein>
    <recommendedName>
        <fullName evidence="2">MIT domain-containing protein</fullName>
    </recommendedName>
</protein>
<feature type="region of interest" description="Disordered" evidence="1">
    <location>
        <begin position="617"/>
        <end position="638"/>
    </location>
</feature>
<feature type="compositionally biased region" description="Polar residues" evidence="1">
    <location>
        <begin position="617"/>
        <end position="626"/>
    </location>
</feature>
<dbReference type="EMBL" id="MCGN01000001">
    <property type="protein sequence ID" value="ORZ03020.1"/>
    <property type="molecule type" value="Genomic_DNA"/>
</dbReference>
<dbReference type="Proteomes" id="UP000242180">
    <property type="component" value="Unassembled WGS sequence"/>
</dbReference>
<dbReference type="InterPro" id="IPR007330">
    <property type="entry name" value="MIT_dom"/>
</dbReference>
<proteinExistence type="predicted"/>
<dbReference type="InterPro" id="IPR036181">
    <property type="entry name" value="MIT_dom_sf"/>
</dbReference>
<comment type="caution">
    <text evidence="3">The sequence shown here is derived from an EMBL/GenBank/DDBJ whole genome shotgun (WGS) entry which is preliminary data.</text>
</comment>
<feature type="region of interest" description="Disordered" evidence="1">
    <location>
        <begin position="321"/>
        <end position="476"/>
    </location>
</feature>
<evidence type="ECO:0000256" key="1">
    <source>
        <dbReference type="SAM" id="MobiDB-lite"/>
    </source>
</evidence>